<dbReference type="GeneID" id="16550819"/>
<dbReference type="Proteomes" id="UP000015502">
    <property type="component" value="Chromosome"/>
</dbReference>
<feature type="transmembrane region" description="Helical" evidence="2">
    <location>
        <begin position="30"/>
        <end position="51"/>
    </location>
</feature>
<dbReference type="EMBL" id="CP006670">
    <property type="protein sequence ID" value="EHR79366.1"/>
    <property type="molecule type" value="Genomic_DNA"/>
</dbReference>
<keyword evidence="2" id="KW-1133">Transmembrane helix</keyword>
<keyword evidence="2" id="KW-0472">Membrane</keyword>
<dbReference type="RefSeq" id="WP_004066993.1">
    <property type="nucleotide sequence ID" value="NC_022084.1"/>
</dbReference>
<reference evidence="3 4" key="1">
    <citation type="journal article" date="2012" name="J. Bacteriol.">
        <title>Genome sequence of the model hyperthermophilic archaeon Thermococcus litoralis NS-C.</title>
        <authorList>
            <person name="Gardner A.F."/>
            <person name="Kumar S."/>
            <person name="Perler F.B."/>
        </authorList>
    </citation>
    <scope>NUCLEOTIDE SEQUENCE [LARGE SCALE GENOMIC DNA]</scope>
    <source>
        <strain evidence="4">ATCC 51850 / DSM 5473 / JCM 8560 / NS-C</strain>
    </source>
</reference>
<accession>H3ZL27</accession>
<name>H3ZL27_THELN</name>
<evidence type="ECO:0000256" key="1">
    <source>
        <dbReference type="SAM" id="Coils"/>
    </source>
</evidence>
<keyword evidence="1" id="KW-0175">Coiled coil</keyword>
<keyword evidence="2" id="KW-0812">Transmembrane</keyword>
<gene>
    <name evidence="3" type="ORF">OCC_07701</name>
</gene>
<evidence type="ECO:0000256" key="2">
    <source>
        <dbReference type="SAM" id="Phobius"/>
    </source>
</evidence>
<organism evidence="3 4">
    <name type="scientific">Thermococcus litoralis (strain ATCC 51850 / DSM 5473 / JCM 8560 / NS-C)</name>
    <dbReference type="NCBI Taxonomy" id="523849"/>
    <lineage>
        <taxon>Archaea</taxon>
        <taxon>Methanobacteriati</taxon>
        <taxon>Methanobacteriota</taxon>
        <taxon>Thermococci</taxon>
        <taxon>Thermococcales</taxon>
        <taxon>Thermococcaceae</taxon>
        <taxon>Thermococcus</taxon>
    </lineage>
</organism>
<dbReference type="KEGG" id="tlt:OCC_07701"/>
<dbReference type="PaxDb" id="523849-OCC_07701"/>
<protein>
    <submittedName>
        <fullName evidence="3">Uncharacterized protein</fullName>
    </submittedName>
</protein>
<dbReference type="OrthoDB" id="102107at2157"/>
<feature type="coiled-coil region" evidence="1">
    <location>
        <begin position="66"/>
        <end position="93"/>
    </location>
</feature>
<dbReference type="AlphaFoldDB" id="H3ZL27"/>
<proteinExistence type="predicted"/>
<feature type="transmembrane region" description="Helical" evidence="2">
    <location>
        <begin position="7"/>
        <end position="24"/>
    </location>
</feature>
<evidence type="ECO:0000313" key="4">
    <source>
        <dbReference type="Proteomes" id="UP000015502"/>
    </source>
</evidence>
<evidence type="ECO:0000313" key="3">
    <source>
        <dbReference type="EMBL" id="EHR79366.1"/>
    </source>
</evidence>
<sequence>MRTRDVIILASWLAAIVLSTVIILKGGANYSNIGIAIVLFLMAAGISYSVGYSLHDREEIKTANEISRLVSKLEGIEKRLETIEGKVEKVERFLEE</sequence>
<keyword evidence="4" id="KW-1185">Reference proteome</keyword>
<dbReference type="HOGENOM" id="CLU_2353357_0_0_2"/>